<evidence type="ECO:0000259" key="7">
    <source>
        <dbReference type="PROSITE" id="PS50157"/>
    </source>
</evidence>
<gene>
    <name evidence="8" type="ORF">NQ318_020884</name>
</gene>
<evidence type="ECO:0000256" key="1">
    <source>
        <dbReference type="ARBA" id="ARBA00022723"/>
    </source>
</evidence>
<keyword evidence="2" id="KW-0677">Repeat</keyword>
<comment type="caution">
    <text evidence="8">The sequence shown here is derived from an EMBL/GenBank/DDBJ whole genome shotgun (WGS) entry which is preliminary data.</text>
</comment>
<dbReference type="GO" id="GO:0008270">
    <property type="term" value="F:zinc ion binding"/>
    <property type="evidence" value="ECO:0007669"/>
    <property type="project" value="UniProtKB-KW"/>
</dbReference>
<keyword evidence="3 5" id="KW-0863">Zinc-finger</keyword>
<feature type="domain" description="C2H2-type" evidence="7">
    <location>
        <begin position="261"/>
        <end position="289"/>
    </location>
</feature>
<dbReference type="Gene3D" id="3.30.160.60">
    <property type="entry name" value="Classic Zinc Finger"/>
    <property type="match status" value="3"/>
</dbReference>
<evidence type="ECO:0000313" key="8">
    <source>
        <dbReference type="EMBL" id="KAJ8943812.1"/>
    </source>
</evidence>
<dbReference type="InterPro" id="IPR013087">
    <property type="entry name" value="Znf_C2H2_type"/>
</dbReference>
<dbReference type="PROSITE" id="PS50157">
    <property type="entry name" value="ZINC_FINGER_C2H2_2"/>
    <property type="match status" value="4"/>
</dbReference>
<evidence type="ECO:0000256" key="6">
    <source>
        <dbReference type="SAM" id="Coils"/>
    </source>
</evidence>
<feature type="domain" description="C2H2-type" evidence="7">
    <location>
        <begin position="233"/>
        <end position="260"/>
    </location>
</feature>
<evidence type="ECO:0000256" key="4">
    <source>
        <dbReference type="ARBA" id="ARBA00022833"/>
    </source>
</evidence>
<dbReference type="InterPro" id="IPR036236">
    <property type="entry name" value="Znf_C2H2_sf"/>
</dbReference>
<accession>A0AAV8XZ97</accession>
<feature type="domain" description="C2H2-type" evidence="7">
    <location>
        <begin position="152"/>
        <end position="179"/>
    </location>
</feature>
<reference evidence="8" key="1">
    <citation type="journal article" date="2023" name="Insect Mol. Biol.">
        <title>Genome sequencing provides insights into the evolution of gene families encoding plant cell wall-degrading enzymes in longhorned beetles.</title>
        <authorList>
            <person name="Shin N.R."/>
            <person name="Okamura Y."/>
            <person name="Kirsch R."/>
            <person name="Pauchet Y."/>
        </authorList>
    </citation>
    <scope>NUCLEOTIDE SEQUENCE</scope>
    <source>
        <strain evidence="8">AMC_N1</strain>
    </source>
</reference>
<dbReference type="EMBL" id="JAPWTK010000275">
    <property type="protein sequence ID" value="KAJ8943812.1"/>
    <property type="molecule type" value="Genomic_DNA"/>
</dbReference>
<dbReference type="PROSITE" id="PS00028">
    <property type="entry name" value="ZINC_FINGER_C2H2_1"/>
    <property type="match status" value="4"/>
</dbReference>
<evidence type="ECO:0000256" key="2">
    <source>
        <dbReference type="ARBA" id="ARBA00022737"/>
    </source>
</evidence>
<evidence type="ECO:0000256" key="3">
    <source>
        <dbReference type="ARBA" id="ARBA00022771"/>
    </source>
</evidence>
<feature type="domain" description="C2H2-type" evidence="7">
    <location>
        <begin position="179"/>
        <end position="206"/>
    </location>
</feature>
<evidence type="ECO:0000256" key="5">
    <source>
        <dbReference type="PROSITE-ProRule" id="PRU00042"/>
    </source>
</evidence>
<proteinExistence type="predicted"/>
<dbReference type="Proteomes" id="UP001162162">
    <property type="component" value="Unassembled WGS sequence"/>
</dbReference>
<dbReference type="SUPFAM" id="SSF57667">
    <property type="entry name" value="beta-beta-alpha zinc fingers"/>
    <property type="match status" value="3"/>
</dbReference>
<keyword evidence="4" id="KW-0862">Zinc</keyword>
<sequence length="307" mass="35329">MIIGTMILQNSTGEPLKSEEEEIVITFVDGDEPVEYIELDDYTAFEDVTFVDNGNVLIESNSNVTLHPVQQSRILSELKEEEENYLLAEQELYEEEDSPLNVTHLSKTRSRIKKGVTEDKNREGYEDALCAICGKLVKAKTISRHISNHSTHFCEHCSTTFKTSEELEKHKEVHLDNEYPCPLCDQSFKTATEYAIHSFKHVQVYPCPLCNFTTKAKGSICGHIKRHEGQYKYRCTICGKGFIGKALLATHEEIHLDIKQYTCDLCGKKFSVRRYLDVHRQLNHKKELYGIEELFQCEVGYNFKCLN</sequence>
<feature type="coiled-coil region" evidence="6">
    <location>
        <begin position="71"/>
        <end position="98"/>
    </location>
</feature>
<dbReference type="PANTHER" id="PTHR24379:SF121">
    <property type="entry name" value="C2H2-TYPE DOMAIN-CONTAINING PROTEIN"/>
    <property type="match status" value="1"/>
</dbReference>
<keyword evidence="6" id="KW-0175">Coiled coil</keyword>
<dbReference type="PANTHER" id="PTHR24379">
    <property type="entry name" value="KRAB AND ZINC FINGER DOMAIN-CONTAINING"/>
    <property type="match status" value="1"/>
</dbReference>
<dbReference type="AlphaFoldDB" id="A0AAV8XZ97"/>
<keyword evidence="1" id="KW-0479">Metal-binding</keyword>
<name>A0AAV8XZ97_9CUCU</name>
<keyword evidence="9" id="KW-1185">Reference proteome</keyword>
<dbReference type="SMART" id="SM00355">
    <property type="entry name" value="ZnF_C2H2"/>
    <property type="match status" value="6"/>
</dbReference>
<protein>
    <recommendedName>
        <fullName evidence="7">C2H2-type domain-containing protein</fullName>
    </recommendedName>
</protein>
<evidence type="ECO:0000313" key="9">
    <source>
        <dbReference type="Proteomes" id="UP001162162"/>
    </source>
</evidence>
<organism evidence="8 9">
    <name type="scientific">Aromia moschata</name>
    <dbReference type="NCBI Taxonomy" id="1265417"/>
    <lineage>
        <taxon>Eukaryota</taxon>
        <taxon>Metazoa</taxon>
        <taxon>Ecdysozoa</taxon>
        <taxon>Arthropoda</taxon>
        <taxon>Hexapoda</taxon>
        <taxon>Insecta</taxon>
        <taxon>Pterygota</taxon>
        <taxon>Neoptera</taxon>
        <taxon>Endopterygota</taxon>
        <taxon>Coleoptera</taxon>
        <taxon>Polyphaga</taxon>
        <taxon>Cucujiformia</taxon>
        <taxon>Chrysomeloidea</taxon>
        <taxon>Cerambycidae</taxon>
        <taxon>Cerambycinae</taxon>
        <taxon>Callichromatini</taxon>
        <taxon>Aromia</taxon>
    </lineage>
</organism>
<dbReference type="Pfam" id="PF00096">
    <property type="entry name" value="zf-C2H2"/>
    <property type="match status" value="4"/>
</dbReference>